<protein>
    <submittedName>
        <fullName evidence="1">Uncharacterized protein</fullName>
    </submittedName>
</protein>
<dbReference type="InParanoid" id="K3WJH0"/>
<keyword evidence="2" id="KW-1185">Reference proteome</keyword>
<reference evidence="2" key="2">
    <citation type="submission" date="2010-04" db="EMBL/GenBank/DDBJ databases">
        <authorList>
            <person name="Buell R."/>
            <person name="Hamilton J."/>
            <person name="Hostetler J."/>
        </authorList>
    </citation>
    <scope>NUCLEOTIDE SEQUENCE [LARGE SCALE GENOMIC DNA]</scope>
    <source>
        <strain evidence="2">DAOM:BR144</strain>
    </source>
</reference>
<sequence>MPHATCSVTFVPRRPRARSQSPVRSASLDEADVACAATSQLPKRLHTKRATSYPSASQHTTRRICIQYHDEALQARSKANVKQMIQSALSVDEAVSSSTSARIARKALTYRHVLEKVTGVDVHDPTFDPSAFLGVEWCKTDAARLAGPRRSYTLRQM</sequence>
<dbReference type="AlphaFoldDB" id="K3WJH0"/>
<dbReference type="Proteomes" id="UP000019132">
    <property type="component" value="Unassembled WGS sequence"/>
</dbReference>
<reference evidence="2" key="1">
    <citation type="journal article" date="2010" name="Genome Biol.">
        <title>Genome sequence of the necrotrophic plant pathogen Pythium ultimum reveals original pathogenicity mechanisms and effector repertoire.</title>
        <authorList>
            <person name="Levesque C.A."/>
            <person name="Brouwer H."/>
            <person name="Cano L."/>
            <person name="Hamilton J.P."/>
            <person name="Holt C."/>
            <person name="Huitema E."/>
            <person name="Raffaele S."/>
            <person name="Robideau G.P."/>
            <person name="Thines M."/>
            <person name="Win J."/>
            <person name="Zerillo M.M."/>
            <person name="Beakes G.W."/>
            <person name="Boore J.L."/>
            <person name="Busam D."/>
            <person name="Dumas B."/>
            <person name="Ferriera S."/>
            <person name="Fuerstenberg S.I."/>
            <person name="Gachon C.M."/>
            <person name="Gaulin E."/>
            <person name="Govers F."/>
            <person name="Grenville-Briggs L."/>
            <person name="Horner N."/>
            <person name="Hostetler J."/>
            <person name="Jiang R.H."/>
            <person name="Johnson J."/>
            <person name="Krajaejun T."/>
            <person name="Lin H."/>
            <person name="Meijer H.J."/>
            <person name="Moore B."/>
            <person name="Morris P."/>
            <person name="Phuntmart V."/>
            <person name="Puiu D."/>
            <person name="Shetty J."/>
            <person name="Stajich J.E."/>
            <person name="Tripathy S."/>
            <person name="Wawra S."/>
            <person name="van West P."/>
            <person name="Whitty B.R."/>
            <person name="Coutinho P.M."/>
            <person name="Henrissat B."/>
            <person name="Martin F."/>
            <person name="Thomas P.D."/>
            <person name="Tyler B.M."/>
            <person name="De Vries R.P."/>
            <person name="Kamoun S."/>
            <person name="Yandell M."/>
            <person name="Tisserat N."/>
            <person name="Buell C.R."/>
        </authorList>
    </citation>
    <scope>NUCLEOTIDE SEQUENCE</scope>
    <source>
        <strain evidence="2">DAOM:BR144</strain>
    </source>
</reference>
<name>K3WJH0_GLOUD</name>
<dbReference type="EMBL" id="GL376564">
    <property type="status" value="NOT_ANNOTATED_CDS"/>
    <property type="molecule type" value="Genomic_DNA"/>
</dbReference>
<dbReference type="VEuPathDB" id="FungiDB:PYU1_G005101"/>
<dbReference type="EnsemblProtists" id="PYU1_T005112">
    <property type="protein sequence ID" value="PYU1_T005112"/>
    <property type="gene ID" value="PYU1_G005101"/>
</dbReference>
<evidence type="ECO:0000313" key="2">
    <source>
        <dbReference type="Proteomes" id="UP000019132"/>
    </source>
</evidence>
<reference evidence="1" key="3">
    <citation type="submission" date="2015-02" db="UniProtKB">
        <authorList>
            <consortium name="EnsemblProtists"/>
        </authorList>
    </citation>
    <scope>IDENTIFICATION</scope>
    <source>
        <strain evidence="1">DAOM BR144</strain>
    </source>
</reference>
<dbReference type="HOGENOM" id="CLU_1638720_0_0_1"/>
<proteinExistence type="predicted"/>
<organism evidence="1 2">
    <name type="scientific">Globisporangium ultimum (strain ATCC 200006 / CBS 805.95 / DAOM BR144)</name>
    <name type="common">Pythium ultimum</name>
    <dbReference type="NCBI Taxonomy" id="431595"/>
    <lineage>
        <taxon>Eukaryota</taxon>
        <taxon>Sar</taxon>
        <taxon>Stramenopiles</taxon>
        <taxon>Oomycota</taxon>
        <taxon>Peronosporomycetes</taxon>
        <taxon>Pythiales</taxon>
        <taxon>Pythiaceae</taxon>
        <taxon>Globisporangium</taxon>
    </lineage>
</organism>
<evidence type="ECO:0000313" key="1">
    <source>
        <dbReference type="EnsemblProtists" id="PYU1_T005112"/>
    </source>
</evidence>
<accession>K3WJH0</accession>